<dbReference type="Proteomes" id="UP000093629">
    <property type="component" value="Unassembled WGS sequence"/>
</dbReference>
<dbReference type="CDD" id="cd00093">
    <property type="entry name" value="HTH_XRE"/>
    <property type="match status" value="1"/>
</dbReference>
<dbReference type="GO" id="GO:0003677">
    <property type="term" value="F:DNA binding"/>
    <property type="evidence" value="ECO:0007669"/>
    <property type="project" value="InterPro"/>
</dbReference>
<dbReference type="InterPro" id="IPR010982">
    <property type="entry name" value="Lambda_DNA-bd_dom_sf"/>
</dbReference>
<evidence type="ECO:0000313" key="2">
    <source>
        <dbReference type="EMBL" id="OBK10753.1"/>
    </source>
</evidence>
<dbReference type="RefSeq" id="WP_065161010.1">
    <property type="nucleotide sequence ID" value="NZ_LZLQ01000146.1"/>
</dbReference>
<evidence type="ECO:0000313" key="3">
    <source>
        <dbReference type="Proteomes" id="UP000093629"/>
    </source>
</evidence>
<comment type="caution">
    <text evidence="2">The sequence shown here is derived from an EMBL/GenBank/DDBJ whole genome shotgun (WGS) entry which is preliminary data.</text>
</comment>
<reference evidence="2 3" key="1">
    <citation type="submission" date="2016-06" db="EMBL/GenBank/DDBJ databases">
        <authorList>
            <person name="Kjaerup R.B."/>
            <person name="Dalgaard T.S."/>
            <person name="Juul-Madsen H.R."/>
        </authorList>
    </citation>
    <scope>NUCLEOTIDE SEQUENCE [LARGE SCALE GENOMIC DNA]</scope>
    <source>
        <strain evidence="2 3">1245139.5</strain>
    </source>
</reference>
<proteinExistence type="predicted"/>
<dbReference type="Gene3D" id="1.10.260.40">
    <property type="entry name" value="lambda repressor-like DNA-binding domains"/>
    <property type="match status" value="1"/>
</dbReference>
<accession>A0A1A3MLD5</accession>
<dbReference type="SMART" id="SM00530">
    <property type="entry name" value="HTH_XRE"/>
    <property type="match status" value="1"/>
</dbReference>
<gene>
    <name evidence="2" type="ORF">A5636_14875</name>
</gene>
<dbReference type="SUPFAM" id="SSF47413">
    <property type="entry name" value="lambda repressor-like DNA-binding domains"/>
    <property type="match status" value="1"/>
</dbReference>
<name>A0A1A3MLD5_MYCAS</name>
<dbReference type="InterPro" id="IPR001387">
    <property type="entry name" value="Cro/C1-type_HTH"/>
</dbReference>
<protein>
    <submittedName>
        <fullName evidence="2">Transcriptional regulator</fullName>
    </submittedName>
</protein>
<dbReference type="PROSITE" id="PS50943">
    <property type="entry name" value="HTH_CROC1"/>
    <property type="match status" value="1"/>
</dbReference>
<dbReference type="AlphaFoldDB" id="A0A1A3MLD5"/>
<sequence>MSRESAGAAIRALRESRDWSLADLAAATGVSIMGLSYLERGARKPHKSTVQQVENGLGLPPGTYSRLLVAADPEAELGRLLAAQPPDAGVSSDTGDPVVQRHDDTDVLERYAEAQRETLQAFIDRLPVQTSNEYESYIHDVITQCVKAEMLAASSWRLAVNSGGESATRLMGHLHALEATRGALLARLPSSLGAKFERACAQSALPDAVVAAMIGIGTDEVWDIRTRGVISQAALPRVRAFIDAAAAGEDGLPAPDSEQHQ</sequence>
<dbReference type="Pfam" id="PF01381">
    <property type="entry name" value="HTH_3"/>
    <property type="match status" value="1"/>
</dbReference>
<organism evidence="2 3">
    <name type="scientific">Mycobacterium asiaticum</name>
    <dbReference type="NCBI Taxonomy" id="1790"/>
    <lineage>
        <taxon>Bacteria</taxon>
        <taxon>Bacillati</taxon>
        <taxon>Actinomycetota</taxon>
        <taxon>Actinomycetes</taxon>
        <taxon>Mycobacteriales</taxon>
        <taxon>Mycobacteriaceae</taxon>
        <taxon>Mycobacterium</taxon>
    </lineage>
</organism>
<feature type="domain" description="HTH cro/C1-type" evidence="1">
    <location>
        <begin position="10"/>
        <end position="64"/>
    </location>
</feature>
<dbReference type="OrthoDB" id="4743590at2"/>
<keyword evidence="3" id="KW-1185">Reference proteome</keyword>
<evidence type="ECO:0000259" key="1">
    <source>
        <dbReference type="PROSITE" id="PS50943"/>
    </source>
</evidence>
<dbReference type="EMBL" id="LZLQ01000146">
    <property type="protein sequence ID" value="OBK10753.1"/>
    <property type="molecule type" value="Genomic_DNA"/>
</dbReference>